<protein>
    <submittedName>
        <fullName evidence="1">Uncharacterized protein</fullName>
    </submittedName>
</protein>
<evidence type="ECO:0000313" key="1">
    <source>
        <dbReference type="EMBL" id="EYB66385.1"/>
    </source>
</evidence>
<dbReference type="AlphaFoldDB" id="A0A016QJN2"/>
<name>A0A016QJN2_9DEIO</name>
<evidence type="ECO:0000313" key="2">
    <source>
        <dbReference type="Proteomes" id="UP000020492"/>
    </source>
</evidence>
<reference evidence="1 2" key="1">
    <citation type="submission" date="2014-03" db="EMBL/GenBank/DDBJ databases">
        <title>Draft genome sequence of Deinococcus phoenicis 1P10ME.</title>
        <authorList>
            <person name="Stepanov V.G."/>
            <person name="Vaishampayan P."/>
            <person name="Venkateswaran K."/>
            <person name="Fox G.E."/>
        </authorList>
    </citation>
    <scope>NUCLEOTIDE SEQUENCE [LARGE SCALE GENOMIC DNA]</scope>
    <source>
        <strain evidence="1 2">1P10ME</strain>
    </source>
</reference>
<keyword evidence="2" id="KW-1185">Reference proteome</keyword>
<organism evidence="1 2">
    <name type="scientific">Deinococcus phoenicis</name>
    <dbReference type="NCBI Taxonomy" id="1476583"/>
    <lineage>
        <taxon>Bacteria</taxon>
        <taxon>Thermotogati</taxon>
        <taxon>Deinococcota</taxon>
        <taxon>Deinococci</taxon>
        <taxon>Deinococcales</taxon>
        <taxon>Deinococcaceae</taxon>
        <taxon>Deinococcus</taxon>
    </lineage>
</organism>
<dbReference type="PATRIC" id="fig|1476583.3.peg.3626"/>
<gene>
    <name evidence="1" type="ORF">DEIPH_ctg139orf0111</name>
</gene>
<dbReference type="RefSeq" id="WP_034360939.1">
    <property type="nucleotide sequence ID" value="NZ_JHAC01000093.1"/>
</dbReference>
<dbReference type="EMBL" id="JHAC01000093">
    <property type="protein sequence ID" value="EYB66385.1"/>
    <property type="molecule type" value="Genomic_DNA"/>
</dbReference>
<dbReference type="STRING" id="1476583.DEIPH_ctg139orf0111"/>
<sequence length="326" mass="36289">MTMLLHAAPATLLASLSPAVTHLNLRPLALAMAERDFTGTPGTVLDYVLSALPGELRSLPHHLEAVVDTSRDLGEEVLRVQFHYVPVQTFTAMHLGGARRALGKLHRLLLPELLSRAAHASRQVLPLFTPVEALGFYAEHHLHGAESDEDYADLITDLGMWDAEPHLPVEAALDLARRAGVRLPSQVERRVPGFKLWRPESVLPGLTLPPRVQAVVADLEALERQAEALPEYSNAECCVSPEGLWPYYRESLLVDPFPTRDQQRLSFTREMHGELQYHGGEEYPLRTFVLQGEPDLERLDAYLTQVPALQEGVRTWLKSLHALGGK</sequence>
<accession>A0A016QJN2</accession>
<proteinExistence type="predicted"/>
<comment type="caution">
    <text evidence="1">The sequence shown here is derived from an EMBL/GenBank/DDBJ whole genome shotgun (WGS) entry which is preliminary data.</text>
</comment>
<dbReference type="Proteomes" id="UP000020492">
    <property type="component" value="Unassembled WGS sequence"/>
</dbReference>